<reference evidence="3" key="1">
    <citation type="submission" date="2011-07" db="EMBL/GenBank/DDBJ databases">
        <authorList>
            <consortium name="Caenorhabditis brenneri Sequencing and Analysis Consortium"/>
            <person name="Wilson R.K."/>
        </authorList>
    </citation>
    <scope>NUCLEOTIDE SEQUENCE [LARGE SCALE GENOMIC DNA]</scope>
    <source>
        <strain evidence="3">PB2801</strain>
    </source>
</reference>
<dbReference type="InParanoid" id="G0NNM4"/>
<feature type="region of interest" description="Disordered" evidence="1">
    <location>
        <begin position="1"/>
        <end position="33"/>
    </location>
</feature>
<sequence>MNTPQMHGQRLRPAQETRNEKTEPLLSTQQTPIDHPMDLIIDSSGLVMDNGSSPVGSIEDILTRLTRRLVFEFLGGHARMEELPCLCDLADGNDEFHRITPSPTFSKSSQFKLLDSTGNLHLSSIVFIDSDFNPRIEDYLCESVLLDSFDASSTTFISSLEQFPFELISQSADHTIEGSHQCSPIDPSVNLKTIAELMTESLCDSEFSETQVFMKSNEFPSGIDFTRAPILNSSNQSDKEDSENPVSMMEYDQKFTTLQSMRRLFILLAMVTRSARWTVYIWKTRAMINSEIPTI</sequence>
<name>G0NNM4_CAEBE</name>
<dbReference type="EMBL" id="GL379915">
    <property type="protein sequence ID" value="EGT34613.1"/>
    <property type="molecule type" value="Genomic_DNA"/>
</dbReference>
<organism evidence="3">
    <name type="scientific">Caenorhabditis brenneri</name>
    <name type="common">Nematode worm</name>
    <dbReference type="NCBI Taxonomy" id="135651"/>
    <lineage>
        <taxon>Eukaryota</taxon>
        <taxon>Metazoa</taxon>
        <taxon>Ecdysozoa</taxon>
        <taxon>Nematoda</taxon>
        <taxon>Chromadorea</taxon>
        <taxon>Rhabditida</taxon>
        <taxon>Rhabditina</taxon>
        <taxon>Rhabditomorpha</taxon>
        <taxon>Rhabditoidea</taxon>
        <taxon>Rhabditidae</taxon>
        <taxon>Peloderinae</taxon>
        <taxon>Caenorhabditis</taxon>
    </lineage>
</organism>
<dbReference type="Proteomes" id="UP000008068">
    <property type="component" value="Unassembled WGS sequence"/>
</dbReference>
<dbReference type="HOGENOM" id="CLU_944062_0_0_1"/>
<evidence type="ECO:0000313" key="3">
    <source>
        <dbReference type="Proteomes" id="UP000008068"/>
    </source>
</evidence>
<evidence type="ECO:0000256" key="1">
    <source>
        <dbReference type="SAM" id="MobiDB-lite"/>
    </source>
</evidence>
<proteinExistence type="predicted"/>
<protein>
    <submittedName>
        <fullName evidence="2">Uncharacterized protein</fullName>
    </submittedName>
</protein>
<feature type="compositionally biased region" description="Basic and acidic residues" evidence="1">
    <location>
        <begin position="13"/>
        <end position="23"/>
    </location>
</feature>
<accession>G0NNM4</accession>
<keyword evidence="3" id="KW-1185">Reference proteome</keyword>
<evidence type="ECO:0000313" key="2">
    <source>
        <dbReference type="EMBL" id="EGT34613.1"/>
    </source>
</evidence>
<dbReference type="AlphaFoldDB" id="G0NNM4"/>
<gene>
    <name evidence="2" type="ORF">CAEBREN_17882</name>
</gene>